<dbReference type="Proteomes" id="UP001379533">
    <property type="component" value="Chromosome"/>
</dbReference>
<dbReference type="SUPFAM" id="SSF47240">
    <property type="entry name" value="Ferritin-like"/>
    <property type="match status" value="1"/>
</dbReference>
<dbReference type="CDD" id="cd00657">
    <property type="entry name" value="Ferritin_like"/>
    <property type="match status" value="1"/>
</dbReference>
<protein>
    <submittedName>
        <fullName evidence="2">Ferritin-like domain-containing protein</fullName>
    </submittedName>
</protein>
<accession>A0ABZ2JZQ5</accession>
<dbReference type="RefSeq" id="WP_394841395.1">
    <property type="nucleotide sequence ID" value="NZ_CP089982.1"/>
</dbReference>
<dbReference type="Pfam" id="PF09537">
    <property type="entry name" value="DUF2383"/>
    <property type="match status" value="1"/>
</dbReference>
<name>A0ABZ2JZQ5_9BACT</name>
<dbReference type="Gene3D" id="1.20.1260.10">
    <property type="match status" value="1"/>
</dbReference>
<dbReference type="InterPro" id="IPR012347">
    <property type="entry name" value="Ferritin-like"/>
</dbReference>
<organism evidence="2 3">
    <name type="scientific">Pendulispora brunnea</name>
    <dbReference type="NCBI Taxonomy" id="2905690"/>
    <lineage>
        <taxon>Bacteria</taxon>
        <taxon>Pseudomonadati</taxon>
        <taxon>Myxococcota</taxon>
        <taxon>Myxococcia</taxon>
        <taxon>Myxococcales</taxon>
        <taxon>Sorangiineae</taxon>
        <taxon>Pendulisporaceae</taxon>
        <taxon>Pendulispora</taxon>
    </lineage>
</organism>
<evidence type="ECO:0000259" key="1">
    <source>
        <dbReference type="Pfam" id="PF09537"/>
    </source>
</evidence>
<dbReference type="EMBL" id="CP089982">
    <property type="protein sequence ID" value="WXA90775.1"/>
    <property type="molecule type" value="Genomic_DNA"/>
</dbReference>
<sequence length="155" mass="17341">MATMVGTQKDLVSLLNQLLELDYDAIEAYKAAIARLKDTSDRAQLASFMHDHERHVRELGDAIVGMGSRPSNGPDVKQVLTKGKVVLSALIGDRLILMAMKTNENDTNTAYERAVNRTDLPQDLRAVLERNLTDERRHRAWIAQRIEVLNAAAHP</sequence>
<dbReference type="InterPro" id="IPR019052">
    <property type="entry name" value="DUF2383"/>
</dbReference>
<evidence type="ECO:0000313" key="3">
    <source>
        <dbReference type="Proteomes" id="UP001379533"/>
    </source>
</evidence>
<evidence type="ECO:0000313" key="2">
    <source>
        <dbReference type="EMBL" id="WXA90775.1"/>
    </source>
</evidence>
<gene>
    <name evidence="2" type="ORF">LZC95_30515</name>
</gene>
<feature type="domain" description="DUF2383" evidence="1">
    <location>
        <begin position="12"/>
        <end position="116"/>
    </location>
</feature>
<dbReference type="InterPro" id="IPR009078">
    <property type="entry name" value="Ferritin-like_SF"/>
</dbReference>
<reference evidence="2 3" key="1">
    <citation type="submission" date="2021-12" db="EMBL/GenBank/DDBJ databases">
        <title>Discovery of the Pendulisporaceae a myxobacterial family with distinct sporulation behavior and unique specialized metabolism.</title>
        <authorList>
            <person name="Garcia R."/>
            <person name="Popoff A."/>
            <person name="Bader C.D."/>
            <person name="Loehr J."/>
            <person name="Walesch S."/>
            <person name="Walt C."/>
            <person name="Boldt J."/>
            <person name="Bunk B."/>
            <person name="Haeckl F.J.F.P.J."/>
            <person name="Gunesch A.P."/>
            <person name="Birkelbach J."/>
            <person name="Nuebel U."/>
            <person name="Pietschmann T."/>
            <person name="Bach T."/>
            <person name="Mueller R."/>
        </authorList>
    </citation>
    <scope>NUCLEOTIDE SEQUENCE [LARGE SCALE GENOMIC DNA]</scope>
    <source>
        <strain evidence="2 3">MSr12523</strain>
    </source>
</reference>
<proteinExistence type="predicted"/>
<keyword evidence="3" id="KW-1185">Reference proteome</keyword>